<protein>
    <submittedName>
        <fullName evidence="1">Uncharacterized protein</fullName>
    </submittedName>
</protein>
<dbReference type="Proteomes" id="UP001054945">
    <property type="component" value="Unassembled WGS sequence"/>
</dbReference>
<gene>
    <name evidence="1" type="ORF">CEXT_793331</name>
</gene>
<dbReference type="AlphaFoldDB" id="A0AAV4SU85"/>
<sequence length="100" mass="10890">MDQKTAGEIQIPLIQHNTHTHTLKTHLMKTCPEARFISAILALNYGMYPVSSAPLHPFSSFIPSIPLFPVMPRYHPGGIGLGLTKLPKCGPGQYILEGPG</sequence>
<evidence type="ECO:0000313" key="2">
    <source>
        <dbReference type="Proteomes" id="UP001054945"/>
    </source>
</evidence>
<keyword evidence="2" id="KW-1185">Reference proteome</keyword>
<comment type="caution">
    <text evidence="1">The sequence shown here is derived from an EMBL/GenBank/DDBJ whole genome shotgun (WGS) entry which is preliminary data.</text>
</comment>
<organism evidence="1 2">
    <name type="scientific">Caerostris extrusa</name>
    <name type="common">Bark spider</name>
    <name type="synonym">Caerostris bankana</name>
    <dbReference type="NCBI Taxonomy" id="172846"/>
    <lineage>
        <taxon>Eukaryota</taxon>
        <taxon>Metazoa</taxon>
        <taxon>Ecdysozoa</taxon>
        <taxon>Arthropoda</taxon>
        <taxon>Chelicerata</taxon>
        <taxon>Arachnida</taxon>
        <taxon>Araneae</taxon>
        <taxon>Araneomorphae</taxon>
        <taxon>Entelegynae</taxon>
        <taxon>Araneoidea</taxon>
        <taxon>Araneidae</taxon>
        <taxon>Caerostris</taxon>
    </lineage>
</organism>
<reference evidence="1 2" key="1">
    <citation type="submission" date="2021-06" db="EMBL/GenBank/DDBJ databases">
        <title>Caerostris extrusa draft genome.</title>
        <authorList>
            <person name="Kono N."/>
            <person name="Arakawa K."/>
        </authorList>
    </citation>
    <scope>NUCLEOTIDE SEQUENCE [LARGE SCALE GENOMIC DNA]</scope>
</reference>
<accession>A0AAV4SU85</accession>
<dbReference type="EMBL" id="BPLR01010113">
    <property type="protein sequence ID" value="GIY36982.1"/>
    <property type="molecule type" value="Genomic_DNA"/>
</dbReference>
<proteinExistence type="predicted"/>
<evidence type="ECO:0000313" key="1">
    <source>
        <dbReference type="EMBL" id="GIY36982.1"/>
    </source>
</evidence>
<name>A0AAV4SU85_CAEEX</name>